<dbReference type="eggNOG" id="COG0784">
    <property type="taxonomic scope" value="Bacteria"/>
</dbReference>
<dbReference type="RefSeq" id="WP_009850573.1">
    <property type="nucleotide sequence ID" value="NZ_DS022295.1"/>
</dbReference>
<organism evidence="4 5">
    <name type="scientific">Mariprofundus ferrooxydans PV-1</name>
    <dbReference type="NCBI Taxonomy" id="314345"/>
    <lineage>
        <taxon>Bacteria</taxon>
        <taxon>Pseudomonadati</taxon>
        <taxon>Pseudomonadota</taxon>
        <taxon>Candidatius Mariprofundia</taxon>
        <taxon>Mariprofundales</taxon>
        <taxon>Mariprofundaceae</taxon>
        <taxon>Mariprofundus</taxon>
    </lineage>
</organism>
<feature type="modified residue" description="4-aspartylphosphate" evidence="2">
    <location>
        <position position="58"/>
    </location>
</feature>
<evidence type="ECO:0000256" key="2">
    <source>
        <dbReference type="PROSITE-ProRule" id="PRU00169"/>
    </source>
</evidence>
<dbReference type="SMART" id="SM00448">
    <property type="entry name" value="REC"/>
    <property type="match status" value="1"/>
</dbReference>
<dbReference type="InterPro" id="IPR001789">
    <property type="entry name" value="Sig_transdc_resp-reg_receiver"/>
</dbReference>
<dbReference type="GO" id="GO:0000160">
    <property type="term" value="P:phosphorelay signal transduction system"/>
    <property type="evidence" value="ECO:0007669"/>
    <property type="project" value="InterPro"/>
</dbReference>
<dbReference type="InParanoid" id="Q0F2J6"/>
<keyword evidence="1 2" id="KW-0597">Phosphoprotein</keyword>
<dbReference type="Proteomes" id="UP000005297">
    <property type="component" value="Unassembled WGS sequence"/>
</dbReference>
<dbReference type="HOGENOM" id="CLU_000445_69_8_0"/>
<dbReference type="STRING" id="314344.AL013_01665"/>
<protein>
    <submittedName>
        <fullName evidence="4">Putative transcriptional regulator, Fis family protein</fullName>
    </submittedName>
</protein>
<evidence type="ECO:0000259" key="3">
    <source>
        <dbReference type="PROSITE" id="PS50110"/>
    </source>
</evidence>
<dbReference type="Gene3D" id="3.40.50.2300">
    <property type="match status" value="1"/>
</dbReference>
<proteinExistence type="predicted"/>
<dbReference type="InterPro" id="IPR011006">
    <property type="entry name" value="CheY-like_superfamily"/>
</dbReference>
<dbReference type="EMBL" id="AATS01000002">
    <property type="protein sequence ID" value="EAU55554.1"/>
    <property type="molecule type" value="Genomic_DNA"/>
</dbReference>
<keyword evidence="5" id="KW-1185">Reference proteome</keyword>
<evidence type="ECO:0000313" key="4">
    <source>
        <dbReference type="EMBL" id="EAU55554.1"/>
    </source>
</evidence>
<accession>Q0F2J6</accession>
<feature type="domain" description="Response regulatory" evidence="3">
    <location>
        <begin position="9"/>
        <end position="121"/>
    </location>
</feature>
<evidence type="ECO:0000313" key="5">
    <source>
        <dbReference type="Proteomes" id="UP000005297"/>
    </source>
</evidence>
<comment type="caution">
    <text evidence="4">The sequence shown here is derived from an EMBL/GenBank/DDBJ whole genome shotgun (WGS) entry which is preliminary data.</text>
</comment>
<name>Q0F2J6_9PROT</name>
<dbReference type="PROSITE" id="PS50110">
    <property type="entry name" value="RESPONSE_REGULATORY"/>
    <property type="match status" value="1"/>
</dbReference>
<dbReference type="PANTHER" id="PTHR44591:SF3">
    <property type="entry name" value="RESPONSE REGULATORY DOMAIN-CONTAINING PROTEIN"/>
    <property type="match status" value="1"/>
</dbReference>
<evidence type="ECO:0000256" key="1">
    <source>
        <dbReference type="ARBA" id="ARBA00022553"/>
    </source>
</evidence>
<sequence length="132" mass="14604">MPDETRRQRVLVVDDDPVQLEYYMAVLESDYDVMTAHSINDAIEMLRRGTPVDALASDMYLGRGRSGIDLLAWVGEHQPDLITRFVIISGNPVVDTGAYSVRVIMKPVDPGELLQSVSMLLEQGPEQTITAG</sequence>
<dbReference type="AlphaFoldDB" id="Q0F2J6"/>
<dbReference type="SUPFAM" id="SSF52172">
    <property type="entry name" value="CheY-like"/>
    <property type="match status" value="1"/>
</dbReference>
<dbReference type="OrthoDB" id="9784719at2"/>
<dbReference type="PANTHER" id="PTHR44591">
    <property type="entry name" value="STRESS RESPONSE REGULATOR PROTEIN 1"/>
    <property type="match status" value="1"/>
</dbReference>
<gene>
    <name evidence="4" type="ORF">SPV1_01362</name>
</gene>
<reference evidence="4 5" key="1">
    <citation type="submission" date="2006-09" db="EMBL/GenBank/DDBJ databases">
        <authorList>
            <person name="Emerson D."/>
            <person name="Ferriera S."/>
            <person name="Johnson J."/>
            <person name="Kravitz S."/>
            <person name="Halpern A."/>
            <person name="Remington K."/>
            <person name="Beeson K."/>
            <person name="Tran B."/>
            <person name="Rogers Y.-H."/>
            <person name="Friedman R."/>
            <person name="Venter J.C."/>
        </authorList>
    </citation>
    <scope>NUCLEOTIDE SEQUENCE [LARGE SCALE GENOMIC DNA]</scope>
    <source>
        <strain evidence="4 5">PV-1</strain>
    </source>
</reference>
<dbReference type="Pfam" id="PF00072">
    <property type="entry name" value="Response_reg"/>
    <property type="match status" value="1"/>
</dbReference>
<dbReference type="InterPro" id="IPR050595">
    <property type="entry name" value="Bact_response_regulator"/>
</dbReference>